<gene>
    <name evidence="1" type="ORF">QJS35_20590</name>
</gene>
<evidence type="ECO:0000313" key="2">
    <source>
        <dbReference type="Proteomes" id="UP001493487"/>
    </source>
</evidence>
<name>A0ABV1KXL7_9BACL</name>
<keyword evidence="2" id="KW-1185">Reference proteome</keyword>
<accession>A0ABV1KXL7</accession>
<sequence length="93" mass="10346">MEVELIVTPSALSCFKGEWGFSDGEVIRVFVRYVSGGEVPFAFGITRDTPLDAAVTTVAELLTFYMESKDVWFLEGKSLKIDCLGEDIVFHFA</sequence>
<organism evidence="1 2">
    <name type="scientific">Cohnella silvisoli</name>
    <dbReference type="NCBI Taxonomy" id="2873699"/>
    <lineage>
        <taxon>Bacteria</taxon>
        <taxon>Bacillati</taxon>
        <taxon>Bacillota</taxon>
        <taxon>Bacilli</taxon>
        <taxon>Bacillales</taxon>
        <taxon>Paenibacillaceae</taxon>
        <taxon>Cohnella</taxon>
    </lineage>
</organism>
<reference evidence="1 2" key="1">
    <citation type="journal article" date="2023" name="Genome Announc.">
        <title>Pan-Genome Analyses of the Genus Cohnella and Proposal of the Novel Species Cohnella silvisoli sp. nov., Isolated from Forest Soil.</title>
        <authorList>
            <person name="Wang C."/>
            <person name="Mao L."/>
            <person name="Bao G."/>
            <person name="Zhu H."/>
        </authorList>
    </citation>
    <scope>NUCLEOTIDE SEQUENCE [LARGE SCALE GENOMIC DNA]</scope>
    <source>
        <strain evidence="1 2">NL03-T5-1</strain>
    </source>
</reference>
<dbReference type="EMBL" id="JASKHM010000012">
    <property type="protein sequence ID" value="MEQ4484788.1"/>
    <property type="molecule type" value="Genomic_DNA"/>
</dbReference>
<dbReference type="Proteomes" id="UP001493487">
    <property type="component" value="Unassembled WGS sequence"/>
</dbReference>
<protein>
    <submittedName>
        <fullName evidence="1">Fe-S cluster assembly protein HesB</fullName>
    </submittedName>
</protein>
<comment type="caution">
    <text evidence="1">The sequence shown here is derived from an EMBL/GenBank/DDBJ whole genome shotgun (WGS) entry which is preliminary data.</text>
</comment>
<proteinExistence type="predicted"/>
<dbReference type="RefSeq" id="WP_232187160.1">
    <property type="nucleotide sequence ID" value="NZ_JAIOAP010000011.1"/>
</dbReference>
<evidence type="ECO:0000313" key="1">
    <source>
        <dbReference type="EMBL" id="MEQ4484788.1"/>
    </source>
</evidence>